<comment type="caution">
    <text evidence="3">The sequence shown here is derived from an EMBL/GenBank/DDBJ whole genome shotgun (WGS) entry which is preliminary data.</text>
</comment>
<dbReference type="PRINTS" id="PR00411">
    <property type="entry name" value="PNDRDTASEI"/>
</dbReference>
<dbReference type="PANTHER" id="PTHR42841">
    <property type="entry name" value="AMINE OXIDASE"/>
    <property type="match status" value="1"/>
</dbReference>
<keyword evidence="4" id="KW-1185">Reference proteome</keyword>
<dbReference type="Pfam" id="PF01593">
    <property type="entry name" value="Amino_oxidase"/>
    <property type="match status" value="1"/>
</dbReference>
<evidence type="ECO:0000259" key="2">
    <source>
        <dbReference type="Pfam" id="PF01593"/>
    </source>
</evidence>
<dbReference type="SUPFAM" id="SSF51905">
    <property type="entry name" value="FAD/NAD(P)-binding domain"/>
    <property type="match status" value="1"/>
</dbReference>
<sequence length="460" mass="47232">MRGSRSTERADVIVVGAGPAGLSAALGLVEAGMSVIVLEAAGRPGGRMTTDHVDGFRLDRTGLLLTTPPPGSSRTPGVDGLPLAPLSAGVLVRSGERSLRLGEPRSTRRVRDAARVLAVSGGRPPSSAPGACRTPLTGSGSRVLITEAFDQARLSAFLRRIAATPADRLRTRPETAAAEALGNRGLPARTVETFLRPLLSALLCDPGLVTSSRCADLALRGFARGRICLPAGGASALPERLAAALPPGTVRTSVRALTASTRSVVTDEGGELACRAVVVATGARSAAGLLPGLRVPDFHPVTVLHHTADVPPLRESALVLDADGRGPVTHTFVASEVDPFRAPRGRALITSTVLGAAAGEPLGTLDKAARMQLGELYGTSADGWDLVGAHHDPDAVPVMAAPHDPQRPVRVLSGLYVCGDHREASTVQGALRSGRRAAAALLRDFGVRTGPAPASLPTAA</sequence>
<evidence type="ECO:0000313" key="4">
    <source>
        <dbReference type="Proteomes" id="UP001167160"/>
    </source>
</evidence>
<accession>A0ABT0X1D9</accession>
<dbReference type="RefSeq" id="WP_251409173.1">
    <property type="nucleotide sequence ID" value="NZ_JAMQGM010000008.1"/>
</dbReference>
<gene>
    <name evidence="3" type="ORF">M1E25_03205</name>
</gene>
<organism evidence="3 4">
    <name type="scientific">Streptomyces meridianus</name>
    <dbReference type="NCBI Taxonomy" id="2938945"/>
    <lineage>
        <taxon>Bacteria</taxon>
        <taxon>Bacillati</taxon>
        <taxon>Actinomycetota</taxon>
        <taxon>Actinomycetes</taxon>
        <taxon>Kitasatosporales</taxon>
        <taxon>Streptomycetaceae</taxon>
        <taxon>Streptomyces</taxon>
    </lineage>
</organism>
<evidence type="ECO:0000256" key="1">
    <source>
        <dbReference type="SAM" id="Phobius"/>
    </source>
</evidence>
<feature type="transmembrane region" description="Helical" evidence="1">
    <location>
        <begin position="12"/>
        <end position="38"/>
    </location>
</feature>
<keyword evidence="1" id="KW-0812">Transmembrane</keyword>
<dbReference type="Proteomes" id="UP001167160">
    <property type="component" value="Unassembled WGS sequence"/>
</dbReference>
<feature type="domain" description="Amine oxidase" evidence="2">
    <location>
        <begin position="20"/>
        <end position="442"/>
    </location>
</feature>
<keyword evidence="1" id="KW-0472">Membrane</keyword>
<name>A0ABT0X1D9_9ACTN</name>
<proteinExistence type="predicted"/>
<dbReference type="Gene3D" id="3.50.50.60">
    <property type="entry name" value="FAD/NAD(P)-binding domain"/>
    <property type="match status" value="2"/>
</dbReference>
<keyword evidence="1" id="KW-1133">Transmembrane helix</keyword>
<dbReference type="InterPro" id="IPR036188">
    <property type="entry name" value="FAD/NAD-bd_sf"/>
</dbReference>
<protein>
    <submittedName>
        <fullName evidence="3">FAD-dependent oxidoreductase</fullName>
    </submittedName>
</protein>
<evidence type="ECO:0000313" key="3">
    <source>
        <dbReference type="EMBL" id="MCM2576370.1"/>
    </source>
</evidence>
<dbReference type="InterPro" id="IPR002937">
    <property type="entry name" value="Amino_oxidase"/>
</dbReference>
<dbReference type="EMBL" id="JAMQGM010000008">
    <property type="protein sequence ID" value="MCM2576370.1"/>
    <property type="molecule type" value="Genomic_DNA"/>
</dbReference>
<reference evidence="3" key="1">
    <citation type="journal article" date="2023" name="Int. J. Syst. Evol. Microbiol.">
        <title>Streptomyces meridianus sp. nov. isolated from brackish water of the Tagus estuary in Alcochete, Portugal.</title>
        <authorList>
            <person name="Santos J.D.N."/>
            <person name="Klimek D."/>
            <person name="Calusinska M."/>
            <person name="Lobo Da Cunha A."/>
            <person name="Catita J."/>
            <person name="Goncalves H."/>
            <person name="Gonzalez I."/>
            <person name="Reyes F."/>
            <person name="Lage O.M."/>
        </authorList>
    </citation>
    <scope>NUCLEOTIDE SEQUENCE</scope>
    <source>
        <strain evidence="3">MTZ3.1</strain>
    </source>
</reference>
<dbReference type="Gene3D" id="3.90.660.20">
    <property type="entry name" value="Protoporphyrinogen oxidase, mitochondrial, domain 2"/>
    <property type="match status" value="1"/>
</dbReference>